<dbReference type="GO" id="GO:0006974">
    <property type="term" value="P:DNA damage response"/>
    <property type="evidence" value="ECO:0007669"/>
    <property type="project" value="TreeGrafter"/>
</dbReference>
<dbReference type="AlphaFoldDB" id="A0A2S9JQ65"/>
<comment type="caution">
    <text evidence="1">The sequence shown here is derived from an EMBL/GenBank/DDBJ whole genome shotgun (WGS) entry which is preliminary data.</text>
</comment>
<proteinExistence type="predicted"/>
<evidence type="ECO:0000313" key="2">
    <source>
        <dbReference type="Proteomes" id="UP000238563"/>
    </source>
</evidence>
<protein>
    <submittedName>
        <fullName evidence="1">VirK protein</fullName>
    </submittedName>
</protein>
<dbReference type="EMBL" id="PVBT01000002">
    <property type="protein sequence ID" value="PRD55222.1"/>
    <property type="molecule type" value="Genomic_DNA"/>
</dbReference>
<reference evidence="1 2" key="1">
    <citation type="submission" date="2018-02" db="EMBL/GenBank/DDBJ databases">
        <title>The draft genome of Phyllobacterium myrsinacearum DSM5892.</title>
        <authorList>
            <person name="Li L."/>
            <person name="Liu L."/>
            <person name="Zhang X."/>
            <person name="Wang T."/>
        </authorList>
    </citation>
    <scope>NUCLEOTIDE SEQUENCE [LARGE SCALE GENOMIC DNA]</scope>
    <source>
        <strain evidence="1 2">DSM 5892</strain>
    </source>
</reference>
<accession>A0A2S9JQ65</accession>
<dbReference type="InterPro" id="IPR007488">
    <property type="entry name" value="DUF535"/>
</dbReference>
<dbReference type="Proteomes" id="UP000238563">
    <property type="component" value="Unassembled WGS sequence"/>
</dbReference>
<evidence type="ECO:0000313" key="1">
    <source>
        <dbReference type="EMBL" id="PRD55222.1"/>
    </source>
</evidence>
<organism evidence="1 2">
    <name type="scientific">Phyllobacterium myrsinacearum</name>
    <dbReference type="NCBI Taxonomy" id="28101"/>
    <lineage>
        <taxon>Bacteria</taxon>
        <taxon>Pseudomonadati</taxon>
        <taxon>Pseudomonadota</taxon>
        <taxon>Alphaproteobacteria</taxon>
        <taxon>Hyphomicrobiales</taxon>
        <taxon>Phyllobacteriaceae</taxon>
        <taxon>Phyllobacterium</taxon>
    </lineage>
</organism>
<dbReference type="OrthoDB" id="8417515at2"/>
<name>A0A2S9JQ65_9HYPH</name>
<dbReference type="Pfam" id="PF04393">
    <property type="entry name" value="DUF535"/>
    <property type="match status" value="1"/>
</dbReference>
<keyword evidence="2" id="KW-1185">Reference proteome</keyword>
<sequence length="327" mass="36778">MPESPLPETSAGTSLLMPDTTNRTKPFHAHFTRHRHSHSIARQTFSLCTRITLKRSVVFCLRFACHPLLAIRWLSFLSIYANHLSLGRPHDDLLRKSVGTFLVHRASSRIRLHLLMDHFRIARQMLSLSDLRQLWKGGTVDMGVIHGRHERYRIALRLADHCGGRHEGVFAIQLARERDGFALWTASFIFAGTDEFSGSVIIGGMQGPKGETAKQSLITATRCLAGLRPKDAVLLVLQGMAAKSEASHLMAVSNAGHAINQRRRKRRRMMLANLDAYWIDRGGQPCEPFGFSLPATAVFPAEETSKREKFKRTFWEAGRRLIKGHGA</sequence>
<dbReference type="PANTHER" id="PTHR38785">
    <property type="entry name" value="HOMOLOG OF VIRK"/>
    <property type="match status" value="1"/>
</dbReference>
<gene>
    <name evidence="1" type="ORF">C5750_08595</name>
</gene>
<dbReference type="PANTHER" id="PTHR38785:SF1">
    <property type="entry name" value="HOMOLOG OF VIRK"/>
    <property type="match status" value="1"/>
</dbReference>